<dbReference type="AlphaFoldDB" id="A0A430HTH7"/>
<dbReference type="GO" id="GO:0016787">
    <property type="term" value="F:hydrolase activity"/>
    <property type="evidence" value="ECO:0007669"/>
    <property type="project" value="UniProtKB-KW"/>
</dbReference>
<evidence type="ECO:0000313" key="7">
    <source>
        <dbReference type="Proteomes" id="UP000278085"/>
    </source>
</evidence>
<evidence type="ECO:0000256" key="4">
    <source>
        <dbReference type="ARBA" id="ARBA00029292"/>
    </source>
</evidence>
<dbReference type="InterPro" id="IPR050303">
    <property type="entry name" value="GatZ_KbaZ_carbometab"/>
</dbReference>
<comment type="caution">
    <text evidence="6">The sequence shown here is derived from an EMBL/GenBank/DDBJ whole genome shotgun (WGS) entry which is preliminary data.</text>
</comment>
<dbReference type="GO" id="GO:0097367">
    <property type="term" value="F:carbohydrate derivative binding"/>
    <property type="evidence" value="ECO:0007669"/>
    <property type="project" value="InterPro"/>
</dbReference>
<dbReference type="Pfam" id="PF01380">
    <property type="entry name" value="SIS"/>
    <property type="match status" value="1"/>
</dbReference>
<feature type="domain" description="SIS" evidence="5">
    <location>
        <begin position="54"/>
        <end position="206"/>
    </location>
</feature>
<evidence type="ECO:0000313" key="6">
    <source>
        <dbReference type="EMBL" id="RSZ60858.1"/>
    </source>
</evidence>
<dbReference type="Gene3D" id="3.40.50.10490">
    <property type="entry name" value="Glucose-6-phosphate isomerase like protein, domain 1"/>
    <property type="match status" value="2"/>
</dbReference>
<dbReference type="InterPro" id="IPR001347">
    <property type="entry name" value="SIS_dom"/>
</dbReference>
<keyword evidence="2" id="KW-0677">Repeat</keyword>
<organism evidence="6 7">
    <name type="scientific">Massilia atriviolacea</name>
    <dbReference type="NCBI Taxonomy" id="2495579"/>
    <lineage>
        <taxon>Bacteria</taxon>
        <taxon>Pseudomonadati</taxon>
        <taxon>Pseudomonadota</taxon>
        <taxon>Betaproteobacteria</taxon>
        <taxon>Burkholderiales</taxon>
        <taxon>Oxalobacteraceae</taxon>
        <taxon>Telluria group</taxon>
        <taxon>Massilia</taxon>
    </lineage>
</organism>
<dbReference type="CDD" id="cd05010">
    <property type="entry name" value="SIS_AgaS_like"/>
    <property type="match status" value="1"/>
</dbReference>
<comment type="similarity">
    <text evidence="1">Belongs to the SIS family. AgaS subfamily.</text>
</comment>
<dbReference type="PANTHER" id="PTHR32502">
    <property type="entry name" value="N-ACETYLGALACTOSAMINE PERMEASE II COMPONENT-RELATED"/>
    <property type="match status" value="1"/>
</dbReference>
<name>A0A430HTH7_9BURK</name>
<dbReference type="GO" id="GO:0005886">
    <property type="term" value="C:plasma membrane"/>
    <property type="evidence" value="ECO:0007669"/>
    <property type="project" value="TreeGrafter"/>
</dbReference>
<dbReference type="PROSITE" id="PS51464">
    <property type="entry name" value="SIS"/>
    <property type="match status" value="2"/>
</dbReference>
<dbReference type="InterPro" id="IPR035466">
    <property type="entry name" value="GlmS/AgaS_SIS"/>
</dbReference>
<gene>
    <name evidence="6" type="ORF">EJB06_01595</name>
</gene>
<dbReference type="PANTHER" id="PTHR32502:SF3">
    <property type="entry name" value="D-GALACTOSAMINE-6-PHOSPHATE DEAMINASE AGAS-RELATED"/>
    <property type="match status" value="1"/>
</dbReference>
<protein>
    <submittedName>
        <fullName evidence="6">SIS domain-containing protein</fullName>
    </submittedName>
</protein>
<dbReference type="EMBL" id="RXLQ01000001">
    <property type="protein sequence ID" value="RSZ60858.1"/>
    <property type="molecule type" value="Genomic_DNA"/>
</dbReference>
<evidence type="ECO:0000256" key="3">
    <source>
        <dbReference type="ARBA" id="ARBA00022801"/>
    </source>
</evidence>
<keyword evidence="7" id="KW-1185">Reference proteome</keyword>
<proteinExistence type="inferred from homology"/>
<evidence type="ECO:0000256" key="1">
    <source>
        <dbReference type="ARBA" id="ARBA00007748"/>
    </source>
</evidence>
<keyword evidence="3" id="KW-0378">Hydrolase</keyword>
<sequence length="398" mass="42447">MNDALNERRLGYALTELEALGAGWTAREIDQQPQVWARVLDLLRQRRGAIDDFLRPLLANPDLRIVLTGAGTSAFIGACLVPALSRGPARAVEAVPTTDLVAGPDRYLRADVPTLLVSFARSGSSPESVAAFDLAERLVKNCHHLVVTCNVAGALYARCQSHPRAFALLLPDETHDRAFAMTSSFSSMLLAAASMFGAIVAPPEGEARFAGAAQALLRDALPLARELADAGFERVVYLGSNELGGLAREAALKLLELTDGRVVASFDSPLGFRHGPKSVVNDSTLVVLFLSNDAYTRRYDLDLLGELRRDGRAARVLALSAQADGIGAGDLLLDGAAAAPDIELALPFVVFAQMFALLQSLRLGIRSDTPSVSGTVNRVVAGVTIYPWEGKDDHVPGR</sequence>
<dbReference type="CDD" id="cd05008">
    <property type="entry name" value="SIS_GlmS_GlmD_1"/>
    <property type="match status" value="1"/>
</dbReference>
<accession>A0A430HTH7</accession>
<evidence type="ECO:0000256" key="2">
    <source>
        <dbReference type="ARBA" id="ARBA00022737"/>
    </source>
</evidence>
<comment type="catalytic activity">
    <reaction evidence="4">
        <text>D-galactosamine 6-phosphate + H2O = D-tagatopyranose 1-phosphate + NH4(+)</text>
        <dbReference type="Rhea" id="RHEA:47680"/>
        <dbReference type="ChEBI" id="CHEBI:15377"/>
        <dbReference type="ChEBI" id="CHEBI:28938"/>
        <dbReference type="ChEBI" id="CHEBI:71674"/>
        <dbReference type="ChEBI" id="CHEBI:138150"/>
    </reaction>
</comment>
<dbReference type="Proteomes" id="UP000278085">
    <property type="component" value="Unassembled WGS sequence"/>
</dbReference>
<reference evidence="6 7" key="1">
    <citation type="submission" date="2018-12" db="EMBL/GenBank/DDBJ databases">
        <authorList>
            <person name="Yang E."/>
        </authorList>
    </citation>
    <scope>NUCLEOTIDE SEQUENCE [LARGE SCALE GENOMIC DNA]</scope>
    <source>
        <strain evidence="6 7">SOD</strain>
    </source>
</reference>
<dbReference type="GO" id="GO:1901135">
    <property type="term" value="P:carbohydrate derivative metabolic process"/>
    <property type="evidence" value="ECO:0007669"/>
    <property type="project" value="InterPro"/>
</dbReference>
<dbReference type="SUPFAM" id="SSF53697">
    <property type="entry name" value="SIS domain"/>
    <property type="match status" value="1"/>
</dbReference>
<dbReference type="OrthoDB" id="9779207at2"/>
<dbReference type="InterPro" id="IPR035464">
    <property type="entry name" value="SIS_AgaS"/>
</dbReference>
<dbReference type="InterPro" id="IPR046348">
    <property type="entry name" value="SIS_dom_sf"/>
</dbReference>
<dbReference type="RefSeq" id="WP_126072242.1">
    <property type="nucleotide sequence ID" value="NZ_CP051166.1"/>
</dbReference>
<dbReference type="GO" id="GO:0009401">
    <property type="term" value="P:phosphoenolpyruvate-dependent sugar phosphotransferase system"/>
    <property type="evidence" value="ECO:0007669"/>
    <property type="project" value="TreeGrafter"/>
</dbReference>
<evidence type="ECO:0000259" key="5">
    <source>
        <dbReference type="PROSITE" id="PS51464"/>
    </source>
</evidence>
<feature type="domain" description="SIS" evidence="5">
    <location>
        <begin position="223"/>
        <end position="370"/>
    </location>
</feature>